<feature type="transmembrane region" description="Helical" evidence="1">
    <location>
        <begin position="263"/>
        <end position="285"/>
    </location>
</feature>
<feature type="transmembrane region" description="Helical" evidence="1">
    <location>
        <begin position="31"/>
        <end position="50"/>
    </location>
</feature>
<evidence type="ECO:0000313" key="2">
    <source>
        <dbReference type="Ensembl" id="ENSSDAP00000018867.1"/>
    </source>
</evidence>
<reference evidence="2" key="1">
    <citation type="submission" date="2025-08" db="UniProtKB">
        <authorList>
            <consortium name="Ensembl"/>
        </authorList>
    </citation>
    <scope>IDENTIFICATION</scope>
</reference>
<name>A0A8C9Q1C1_SPEDA</name>
<dbReference type="PANTHER" id="PTHR19229">
    <property type="entry name" value="ATP-BINDING CASSETTE TRANSPORTER SUBFAMILY A ABCA"/>
    <property type="match status" value="1"/>
</dbReference>
<reference evidence="2" key="2">
    <citation type="submission" date="2025-09" db="UniProtKB">
        <authorList>
            <consortium name="Ensembl"/>
        </authorList>
    </citation>
    <scope>IDENTIFICATION</scope>
</reference>
<keyword evidence="3" id="KW-1185">Reference proteome</keyword>
<keyword evidence="1" id="KW-1133">Transmembrane helix</keyword>
<protein>
    <submittedName>
        <fullName evidence="2">Uncharacterized protein</fullName>
    </submittedName>
</protein>
<dbReference type="Proteomes" id="UP000694422">
    <property type="component" value="Unplaced"/>
</dbReference>
<organism evidence="2 3">
    <name type="scientific">Spermophilus dauricus</name>
    <name type="common">Daurian ground squirrel</name>
    <dbReference type="NCBI Taxonomy" id="99837"/>
    <lineage>
        <taxon>Eukaryota</taxon>
        <taxon>Metazoa</taxon>
        <taxon>Chordata</taxon>
        <taxon>Craniata</taxon>
        <taxon>Vertebrata</taxon>
        <taxon>Euteleostomi</taxon>
        <taxon>Mammalia</taxon>
        <taxon>Eutheria</taxon>
        <taxon>Euarchontoglires</taxon>
        <taxon>Glires</taxon>
        <taxon>Rodentia</taxon>
        <taxon>Sciuromorpha</taxon>
        <taxon>Sciuridae</taxon>
        <taxon>Xerinae</taxon>
        <taxon>Marmotini</taxon>
        <taxon>Spermophilus</taxon>
    </lineage>
</organism>
<feature type="transmembrane region" description="Helical" evidence="1">
    <location>
        <begin position="233"/>
        <end position="257"/>
    </location>
</feature>
<dbReference type="GO" id="GO:0005319">
    <property type="term" value="F:lipid transporter activity"/>
    <property type="evidence" value="ECO:0007669"/>
    <property type="project" value="TreeGrafter"/>
</dbReference>
<dbReference type="InterPro" id="IPR026082">
    <property type="entry name" value="ABCA"/>
</dbReference>
<sequence length="286" mass="33375">MGKRKISVCQQTWALLHKNILKKWRMKREPLMEWMNALLLLLFLYFYPVGHQVEDFSLRPPVNLGRVDSFNESKFAMEYTPVTNVTQQIMSKVATTSFMTGEEVMGLSDEEIIFTNTYSYHLKFLLGQRIPISKEHRDHTAHCFEEDEDVDCYISIFWKEGFVALQAAINAAIKETTTNHSVMEELMSESQLIFFIFFCIISFSPFIYYASISVTRERKTMKVLMTMMGLQDSALWLSWGLLYAGFIFIMALFLALTIKSTQFFILTNFMVVFTLFLLYGLLLWLS</sequence>
<dbReference type="GO" id="GO:0005743">
    <property type="term" value="C:mitochondrial inner membrane"/>
    <property type="evidence" value="ECO:0007669"/>
    <property type="project" value="TreeGrafter"/>
</dbReference>
<keyword evidence="1" id="KW-0472">Membrane</keyword>
<dbReference type="PANTHER" id="PTHR19229:SF274">
    <property type="entry name" value="ABC-TYPE ORGANIC ANION TRANSPORTER ABCA8"/>
    <property type="match status" value="1"/>
</dbReference>
<evidence type="ECO:0000313" key="3">
    <source>
        <dbReference type="Proteomes" id="UP000694422"/>
    </source>
</evidence>
<accession>A0A8C9Q1C1</accession>
<evidence type="ECO:0000256" key="1">
    <source>
        <dbReference type="SAM" id="Phobius"/>
    </source>
</evidence>
<keyword evidence="1" id="KW-0812">Transmembrane</keyword>
<feature type="transmembrane region" description="Helical" evidence="1">
    <location>
        <begin position="192"/>
        <end position="212"/>
    </location>
</feature>
<dbReference type="Ensembl" id="ENSSDAT00000021579.1">
    <property type="protein sequence ID" value="ENSSDAP00000018867.1"/>
    <property type="gene ID" value="ENSSDAG00000017209.1"/>
</dbReference>
<proteinExistence type="predicted"/>
<dbReference type="AlphaFoldDB" id="A0A8C9Q1C1"/>
<dbReference type="GO" id="GO:0140359">
    <property type="term" value="F:ABC-type transporter activity"/>
    <property type="evidence" value="ECO:0007669"/>
    <property type="project" value="InterPro"/>
</dbReference>